<evidence type="ECO:0000256" key="1">
    <source>
        <dbReference type="ARBA" id="ARBA00004567"/>
    </source>
</evidence>
<keyword evidence="5" id="KW-0653">Protein transport</keyword>
<dbReference type="WBParaSite" id="PSU_v2.g8172.t1">
    <property type="protein sequence ID" value="PSU_v2.g8172.t1"/>
    <property type="gene ID" value="PSU_v2.g8172"/>
</dbReference>
<keyword evidence="6" id="KW-1185">Reference proteome</keyword>
<proteinExistence type="inferred from homology"/>
<sequence length="760" mass="86526">MSANYTSKLSHFQDIFKSSEEIWNKKQLTRNEGPHKHSAVSEIFNATAKSSTLLTPNTTRDYDTNTIPANYNINSTQAIEGLVNDTVERTRLESERNFLNQHVFQANHIISRRSVPFTENSKPINQQVLMSSAAFKPLDTFTEEVFAKHIEEALTSGGIEKVLSSLRAAVKKVDDPAIDDIWEKIFAVCQTVLLEGDMEVDQLRSSKKWMRHVVHYSTEYLQNQFLLYMEGTIEKNLEQAQRGGIPGTLPLIEAFLNVAHLEYGKVEDTLYGKHPVWCVLFHTLRLGDYAAAGKVVETLLNVPSCSILVSTINNLAKDVVIDYSVRVKLNAEWHHEEVNCTDIFKRACYGILLDFDCMDVNDNIENWLWSKLISVKFDNNHNLDRFLNLQRLISVEYGEEWFLNESNGGSSLVYFSALLLSGQLERAIEILYRSDMLVFGTHLAVLSYSLKLLILTDKVSDPLFISDPADATLCKFNFARIVILYVKRFEMTNVRYALNYCFFLSKLQFDSSENGSNLFEACVSRLVYVSGQADVILGKVNIDGIRMHGLLDRFEKYINVTDVISRVALDTSLNGDNLAACRIYCLAGRANEAIKLMNRQLSICILSFSSQTEVSVRLAEKLMKRYTKSRDNTIQTQHLSTLDTLIRCYHIFRMHKENRFEDSLVEAEQISVVPFDPDSVSSFIEKFEMIPEEIRNLLPDLCLVLMKSTVKQYEKALPKSPAQMKMQKIAKAILLFAAMIPFRFPVAVNTTLLQLQAQVS</sequence>
<protein>
    <recommendedName>
        <fullName evidence="5">Nuclear pore protein</fullName>
    </recommendedName>
</protein>
<comment type="subcellular location">
    <subcellularLocation>
        <location evidence="1 5">Nucleus</location>
        <location evidence="1 5">Nuclear pore complex</location>
    </subcellularLocation>
</comment>
<dbReference type="Pfam" id="PF04097">
    <property type="entry name" value="Nic96"/>
    <property type="match status" value="1"/>
</dbReference>
<dbReference type="InterPro" id="IPR007231">
    <property type="entry name" value="Nucleoporin_int_Nup93/Nic96"/>
</dbReference>
<keyword evidence="5" id="KW-0472">Membrane</keyword>
<dbReference type="PANTHER" id="PTHR11225">
    <property type="entry name" value="NUCLEAR PORE COMPLEX PROTEIN NUP93 NUCLEOPORIN NUP93 DEAD EYE PROTEIN"/>
    <property type="match status" value="1"/>
</dbReference>
<keyword evidence="5" id="KW-0811">Translocation</keyword>
<evidence type="ECO:0000256" key="3">
    <source>
        <dbReference type="ARBA" id="ARBA00023132"/>
    </source>
</evidence>
<dbReference type="GO" id="GO:0016973">
    <property type="term" value="P:poly(A)+ mRNA export from nucleus"/>
    <property type="evidence" value="ECO:0007669"/>
    <property type="project" value="TreeGrafter"/>
</dbReference>
<dbReference type="GO" id="GO:0005643">
    <property type="term" value="C:nuclear pore"/>
    <property type="evidence" value="ECO:0007669"/>
    <property type="project" value="UniProtKB-SubCell"/>
</dbReference>
<organism evidence="6 7">
    <name type="scientific">Panagrolaimus superbus</name>
    <dbReference type="NCBI Taxonomy" id="310955"/>
    <lineage>
        <taxon>Eukaryota</taxon>
        <taxon>Metazoa</taxon>
        <taxon>Ecdysozoa</taxon>
        <taxon>Nematoda</taxon>
        <taxon>Chromadorea</taxon>
        <taxon>Rhabditida</taxon>
        <taxon>Tylenchina</taxon>
        <taxon>Panagrolaimomorpha</taxon>
        <taxon>Panagrolaimoidea</taxon>
        <taxon>Panagrolaimidae</taxon>
        <taxon>Panagrolaimus</taxon>
    </lineage>
</organism>
<keyword evidence="5" id="KW-0813">Transport</keyword>
<dbReference type="Proteomes" id="UP000887577">
    <property type="component" value="Unplaced"/>
</dbReference>
<evidence type="ECO:0000313" key="6">
    <source>
        <dbReference type="Proteomes" id="UP000887577"/>
    </source>
</evidence>
<reference evidence="7" key="1">
    <citation type="submission" date="2022-11" db="UniProtKB">
        <authorList>
            <consortium name="WormBaseParasite"/>
        </authorList>
    </citation>
    <scope>IDENTIFICATION</scope>
</reference>
<evidence type="ECO:0000256" key="4">
    <source>
        <dbReference type="ARBA" id="ARBA00023242"/>
    </source>
</evidence>
<accession>A0A914Z772</accession>
<keyword evidence="4 5" id="KW-0539">Nucleus</keyword>
<name>A0A914Z772_9BILA</name>
<dbReference type="PANTHER" id="PTHR11225:SF4">
    <property type="entry name" value="NUCLEAR PORE COMPLEX PROTEIN NUP93"/>
    <property type="match status" value="1"/>
</dbReference>
<keyword evidence="3 5" id="KW-0906">Nuclear pore complex</keyword>
<evidence type="ECO:0000313" key="7">
    <source>
        <dbReference type="WBParaSite" id="PSU_v2.g8172.t1"/>
    </source>
</evidence>
<dbReference type="GO" id="GO:0017056">
    <property type="term" value="F:structural constituent of nuclear pore"/>
    <property type="evidence" value="ECO:0007669"/>
    <property type="project" value="InterPro"/>
</dbReference>
<evidence type="ECO:0000256" key="5">
    <source>
        <dbReference type="RuleBase" id="RU364035"/>
    </source>
</evidence>
<keyword evidence="5" id="KW-0509">mRNA transport</keyword>
<dbReference type="AlphaFoldDB" id="A0A914Z772"/>
<dbReference type="GO" id="GO:0006606">
    <property type="term" value="P:protein import into nucleus"/>
    <property type="evidence" value="ECO:0007669"/>
    <property type="project" value="TreeGrafter"/>
</dbReference>
<evidence type="ECO:0000256" key="2">
    <source>
        <dbReference type="ARBA" id="ARBA00010186"/>
    </source>
</evidence>
<comment type="similarity">
    <text evidence="2 5">Belongs to the nucleoporin interacting component (NIC) family.</text>
</comment>